<evidence type="ECO:0000256" key="6">
    <source>
        <dbReference type="ARBA" id="ARBA00023163"/>
    </source>
</evidence>
<dbReference type="AlphaFoldDB" id="W9XXN7"/>
<dbReference type="PANTHER" id="PTHR47782">
    <property type="entry name" value="ZN(II)2CYS6 TRANSCRIPTION FACTOR (EUROFUNG)-RELATED"/>
    <property type="match status" value="1"/>
</dbReference>
<keyword evidence="3" id="KW-0862">Zinc</keyword>
<dbReference type="EMBL" id="AMGY01000004">
    <property type="protein sequence ID" value="EXJ85312.1"/>
    <property type="molecule type" value="Genomic_DNA"/>
</dbReference>
<keyword evidence="4" id="KW-0805">Transcription regulation</keyword>
<dbReference type="SMART" id="SM00906">
    <property type="entry name" value="Fungal_trans"/>
    <property type="match status" value="1"/>
</dbReference>
<dbReference type="GO" id="GO:0043565">
    <property type="term" value="F:sequence-specific DNA binding"/>
    <property type="evidence" value="ECO:0007669"/>
    <property type="project" value="TreeGrafter"/>
</dbReference>
<keyword evidence="7" id="KW-0539">Nucleus</keyword>
<dbReference type="GO" id="GO:0006351">
    <property type="term" value="P:DNA-templated transcription"/>
    <property type="evidence" value="ECO:0007669"/>
    <property type="project" value="InterPro"/>
</dbReference>
<feature type="domain" description="Xylanolytic transcriptional activator regulatory" evidence="9">
    <location>
        <begin position="175"/>
        <end position="249"/>
    </location>
</feature>
<evidence type="ECO:0000256" key="8">
    <source>
        <dbReference type="SAM" id="MobiDB-lite"/>
    </source>
</evidence>
<evidence type="ECO:0000259" key="9">
    <source>
        <dbReference type="SMART" id="SM00906"/>
    </source>
</evidence>
<dbReference type="RefSeq" id="XP_007734297.1">
    <property type="nucleotide sequence ID" value="XM_007736107.1"/>
</dbReference>
<accession>W9XXN7</accession>
<evidence type="ECO:0000313" key="11">
    <source>
        <dbReference type="Proteomes" id="UP000019478"/>
    </source>
</evidence>
<dbReference type="STRING" id="1182542.W9XXN7"/>
<dbReference type="GO" id="GO:0045944">
    <property type="term" value="P:positive regulation of transcription by RNA polymerase II"/>
    <property type="evidence" value="ECO:0007669"/>
    <property type="project" value="TreeGrafter"/>
</dbReference>
<evidence type="ECO:0000256" key="2">
    <source>
        <dbReference type="ARBA" id="ARBA00022723"/>
    </source>
</evidence>
<keyword evidence="5" id="KW-0238">DNA-binding</keyword>
<comment type="caution">
    <text evidence="10">The sequence shown here is derived from an EMBL/GenBank/DDBJ whole genome shotgun (WGS) entry which is preliminary data.</text>
</comment>
<evidence type="ECO:0000256" key="5">
    <source>
        <dbReference type="ARBA" id="ARBA00023125"/>
    </source>
</evidence>
<comment type="subcellular location">
    <subcellularLocation>
        <location evidence="1">Nucleus</location>
    </subcellularLocation>
</comment>
<dbReference type="CDD" id="cd12148">
    <property type="entry name" value="fungal_TF_MHR"/>
    <property type="match status" value="1"/>
</dbReference>
<dbReference type="GeneID" id="19170097"/>
<dbReference type="OrthoDB" id="25921at2759"/>
<protein>
    <recommendedName>
        <fullName evidence="9">Xylanolytic transcriptional activator regulatory domain-containing protein</fullName>
    </recommendedName>
</protein>
<feature type="compositionally biased region" description="Basic and acidic residues" evidence="8">
    <location>
        <begin position="250"/>
        <end position="259"/>
    </location>
</feature>
<feature type="region of interest" description="Disordered" evidence="8">
    <location>
        <begin position="291"/>
        <end position="310"/>
    </location>
</feature>
<gene>
    <name evidence="10" type="ORF">A1O3_05987</name>
</gene>
<dbReference type="GO" id="GO:0008270">
    <property type="term" value="F:zinc ion binding"/>
    <property type="evidence" value="ECO:0007669"/>
    <property type="project" value="InterPro"/>
</dbReference>
<dbReference type="InterPro" id="IPR052202">
    <property type="entry name" value="Yeast_MetPath_Reg"/>
</dbReference>
<feature type="region of interest" description="Disordered" evidence="8">
    <location>
        <begin position="240"/>
        <end position="272"/>
    </location>
</feature>
<keyword evidence="2" id="KW-0479">Metal-binding</keyword>
<name>W9XXN7_9EURO</name>
<dbReference type="Proteomes" id="UP000019478">
    <property type="component" value="Unassembled WGS sequence"/>
</dbReference>
<dbReference type="eggNOG" id="ENOG502S5TA">
    <property type="taxonomic scope" value="Eukaryota"/>
</dbReference>
<dbReference type="InterPro" id="IPR007219">
    <property type="entry name" value="XnlR_reg_dom"/>
</dbReference>
<sequence>MTSVMDFQGSDSSNMIPYYGAFHLQQSSLPLPFPPQTRYPSRDEVAGGTSPKAINLADIPRTAADLMLKTYIGTLLVRHPCVEEQELLDSYANCFDSPQRASCYDIFIVCMALAISAATLTWRNEYHALSASAGFFAKAKEMLSHPATFDSEIRQIQVALLLTHYSFMNPTAVDVWYCIGDASRRCISLGLHKEAGPEMGLDERELNTRRRLFWTTCGLERTVCSQLRLPFVLDESDITTQMYHPHPQPRRGDRDDSGHRMSGKGPDGPESNHLWAFRLLETEVFSMTWVHTRQPQPHRKPTPNSTQFEEWEHSFQARMEEWCSYARRIEQQQKASFGSENVFDLSNLGRNLLQGRLHRPSPRVKYPSQESRLKYIKAAIGIVDHYTRYRSQQRFIYPWFAAHTLFEIAIVTLDTAWLGSDWLSQYMDLQQIIDCINDFPRLLRQVALLWPAVRVCADTVAILAEPVLRRLHAICRYGEPPPRDDVTSNILAGYLFPDSALAAEQRTVGPDFDHIDVLGMGDLPLNMPGMDMEDFDWAMGPLNQPFFSLDFI</sequence>
<evidence type="ECO:0000313" key="10">
    <source>
        <dbReference type="EMBL" id="EXJ85312.1"/>
    </source>
</evidence>
<keyword evidence="11" id="KW-1185">Reference proteome</keyword>
<organism evidence="10 11">
    <name type="scientific">Capronia epimyces CBS 606.96</name>
    <dbReference type="NCBI Taxonomy" id="1182542"/>
    <lineage>
        <taxon>Eukaryota</taxon>
        <taxon>Fungi</taxon>
        <taxon>Dikarya</taxon>
        <taxon>Ascomycota</taxon>
        <taxon>Pezizomycotina</taxon>
        <taxon>Eurotiomycetes</taxon>
        <taxon>Chaetothyriomycetidae</taxon>
        <taxon>Chaetothyriales</taxon>
        <taxon>Herpotrichiellaceae</taxon>
        <taxon>Capronia</taxon>
    </lineage>
</organism>
<evidence type="ECO:0000256" key="7">
    <source>
        <dbReference type="ARBA" id="ARBA00023242"/>
    </source>
</evidence>
<dbReference type="PANTHER" id="PTHR47782:SF12">
    <property type="entry name" value="ZN(II)2CYS6 TRANSCRIPTION FACTOR (EUROFUNG)"/>
    <property type="match status" value="1"/>
</dbReference>
<dbReference type="GO" id="GO:0000981">
    <property type="term" value="F:DNA-binding transcription factor activity, RNA polymerase II-specific"/>
    <property type="evidence" value="ECO:0007669"/>
    <property type="project" value="TreeGrafter"/>
</dbReference>
<evidence type="ECO:0000256" key="3">
    <source>
        <dbReference type="ARBA" id="ARBA00022833"/>
    </source>
</evidence>
<keyword evidence="6" id="KW-0804">Transcription</keyword>
<dbReference type="Pfam" id="PF04082">
    <property type="entry name" value="Fungal_trans"/>
    <property type="match status" value="1"/>
</dbReference>
<evidence type="ECO:0000256" key="1">
    <source>
        <dbReference type="ARBA" id="ARBA00004123"/>
    </source>
</evidence>
<dbReference type="GO" id="GO:0005634">
    <property type="term" value="C:nucleus"/>
    <property type="evidence" value="ECO:0007669"/>
    <property type="project" value="UniProtKB-SubCell"/>
</dbReference>
<evidence type="ECO:0000256" key="4">
    <source>
        <dbReference type="ARBA" id="ARBA00023015"/>
    </source>
</evidence>
<reference evidence="10 11" key="1">
    <citation type="submission" date="2013-03" db="EMBL/GenBank/DDBJ databases">
        <title>The Genome Sequence of Capronia epimyces CBS 606.96.</title>
        <authorList>
            <consortium name="The Broad Institute Genomics Platform"/>
            <person name="Cuomo C."/>
            <person name="de Hoog S."/>
            <person name="Gorbushina A."/>
            <person name="Walker B."/>
            <person name="Young S.K."/>
            <person name="Zeng Q."/>
            <person name="Gargeya S."/>
            <person name="Fitzgerald M."/>
            <person name="Haas B."/>
            <person name="Abouelleil A."/>
            <person name="Allen A.W."/>
            <person name="Alvarado L."/>
            <person name="Arachchi H.M."/>
            <person name="Berlin A.M."/>
            <person name="Chapman S.B."/>
            <person name="Gainer-Dewar J."/>
            <person name="Goldberg J."/>
            <person name="Griggs A."/>
            <person name="Gujja S."/>
            <person name="Hansen M."/>
            <person name="Howarth C."/>
            <person name="Imamovic A."/>
            <person name="Ireland A."/>
            <person name="Larimer J."/>
            <person name="McCowan C."/>
            <person name="Murphy C."/>
            <person name="Pearson M."/>
            <person name="Poon T.W."/>
            <person name="Priest M."/>
            <person name="Roberts A."/>
            <person name="Saif S."/>
            <person name="Shea T."/>
            <person name="Sisk P."/>
            <person name="Sykes S."/>
            <person name="Wortman J."/>
            <person name="Nusbaum C."/>
            <person name="Birren B."/>
        </authorList>
    </citation>
    <scope>NUCLEOTIDE SEQUENCE [LARGE SCALE GENOMIC DNA]</scope>
    <source>
        <strain evidence="10 11">CBS 606.96</strain>
    </source>
</reference>
<proteinExistence type="predicted"/>
<dbReference type="HOGENOM" id="CLU_013962_0_0_1"/>